<keyword evidence="3" id="KW-1185">Reference proteome</keyword>
<keyword evidence="2" id="KW-0489">Methyltransferase</keyword>
<feature type="domain" description="Methyltransferase" evidence="1">
    <location>
        <begin position="43"/>
        <end position="133"/>
    </location>
</feature>
<dbReference type="SUPFAM" id="SSF53335">
    <property type="entry name" value="S-adenosyl-L-methionine-dependent methyltransferases"/>
    <property type="match status" value="1"/>
</dbReference>
<evidence type="ECO:0000313" key="3">
    <source>
        <dbReference type="Proteomes" id="UP001596540"/>
    </source>
</evidence>
<dbReference type="CDD" id="cd02440">
    <property type="entry name" value="AdoMet_MTases"/>
    <property type="match status" value="1"/>
</dbReference>
<dbReference type="EC" id="2.1.1.64" evidence="2"/>
<dbReference type="GO" id="GO:0102208">
    <property type="term" value="F:2-polyprenyl-6-hydroxyphenol methylase activity"/>
    <property type="evidence" value="ECO:0007669"/>
    <property type="project" value="UniProtKB-EC"/>
</dbReference>
<dbReference type="EC" id="2.1.1.222" evidence="2"/>
<protein>
    <submittedName>
        <fullName evidence="2">Class I SAM-dependent methyltransferase</fullName>
        <ecNumber evidence="2">2.1.1.222</ecNumber>
        <ecNumber evidence="2">2.1.1.64</ecNumber>
    </submittedName>
</protein>
<evidence type="ECO:0000313" key="2">
    <source>
        <dbReference type="EMBL" id="MFC7330959.1"/>
    </source>
</evidence>
<name>A0ABW2KLX4_9ACTN</name>
<keyword evidence="2" id="KW-0808">Transferase</keyword>
<comment type="caution">
    <text evidence="2">The sequence shown here is derived from an EMBL/GenBank/DDBJ whole genome shotgun (WGS) entry which is preliminary data.</text>
</comment>
<dbReference type="Gene3D" id="3.40.50.150">
    <property type="entry name" value="Vaccinia Virus protein VP39"/>
    <property type="match status" value="1"/>
</dbReference>
<dbReference type="EMBL" id="JBHTBH010000014">
    <property type="protein sequence ID" value="MFC7330959.1"/>
    <property type="molecule type" value="Genomic_DNA"/>
</dbReference>
<dbReference type="GO" id="GO:0061542">
    <property type="term" value="F:3-demethylubiquinol 3-O-methyltransferase activity"/>
    <property type="evidence" value="ECO:0007669"/>
    <property type="project" value="UniProtKB-EC"/>
</dbReference>
<organism evidence="2 3">
    <name type="scientific">Marinactinospora rubrisoli</name>
    <dbReference type="NCBI Taxonomy" id="2715399"/>
    <lineage>
        <taxon>Bacteria</taxon>
        <taxon>Bacillati</taxon>
        <taxon>Actinomycetota</taxon>
        <taxon>Actinomycetes</taxon>
        <taxon>Streptosporangiales</taxon>
        <taxon>Nocardiopsidaceae</taxon>
        <taxon>Marinactinospora</taxon>
    </lineage>
</organism>
<dbReference type="InterPro" id="IPR029063">
    <property type="entry name" value="SAM-dependent_MTases_sf"/>
</dbReference>
<proteinExistence type="predicted"/>
<dbReference type="RefSeq" id="WP_379873592.1">
    <property type="nucleotide sequence ID" value="NZ_JBHTBH010000014.1"/>
</dbReference>
<dbReference type="GO" id="GO:0032259">
    <property type="term" value="P:methylation"/>
    <property type="evidence" value="ECO:0007669"/>
    <property type="project" value="UniProtKB-KW"/>
</dbReference>
<sequence>MYGQELAEVYELIYRSRGKDWAAEAHDVTKIIRSRLPEADSLLDVACGTGAHLAAFGEEFGHVQGLEIAEPMRRLARRRLPGTTISPGDMRDFDLGRRFDAVCCMFCAIGYLGTVAEMRSAVAAMARHLPVDGVLVVEPWWFPEQFIEGYVAGDLAQDNGRTVARMSHSTRRGNATHMEVRFLVGDAGGIREFTEIDVLTLFTREEYISAFSAAGCDVEYLEGGPTGRGLFVGVRRR</sequence>
<dbReference type="InterPro" id="IPR041698">
    <property type="entry name" value="Methyltransf_25"/>
</dbReference>
<dbReference type="Proteomes" id="UP001596540">
    <property type="component" value="Unassembled WGS sequence"/>
</dbReference>
<dbReference type="Pfam" id="PF13649">
    <property type="entry name" value="Methyltransf_25"/>
    <property type="match status" value="1"/>
</dbReference>
<evidence type="ECO:0000259" key="1">
    <source>
        <dbReference type="Pfam" id="PF13649"/>
    </source>
</evidence>
<accession>A0ABW2KLX4</accession>
<dbReference type="Gene3D" id="2.20.130.10">
    <property type="entry name" value="CAC2371-like domains"/>
    <property type="match status" value="1"/>
</dbReference>
<reference evidence="3" key="1">
    <citation type="journal article" date="2019" name="Int. J. Syst. Evol. Microbiol.">
        <title>The Global Catalogue of Microorganisms (GCM) 10K type strain sequencing project: providing services to taxonomists for standard genome sequencing and annotation.</title>
        <authorList>
            <consortium name="The Broad Institute Genomics Platform"/>
            <consortium name="The Broad Institute Genome Sequencing Center for Infectious Disease"/>
            <person name="Wu L."/>
            <person name="Ma J."/>
        </authorList>
    </citation>
    <scope>NUCLEOTIDE SEQUENCE [LARGE SCALE GENOMIC DNA]</scope>
    <source>
        <strain evidence="3">CGMCC 4.7382</strain>
    </source>
</reference>
<gene>
    <name evidence="2" type="ORF">ACFQRF_24800</name>
</gene>